<sequence length="112" mass="12151">MERPLTPIDSDGGNVKVVKQPKVVEAAYFCLNPTTRCLRPICSVSMAVEHASLPNGTDFEHRADERNAYTYASNNATSQQPTSTPANLSAPSQFEIPKDEVGNSSNATLRRA</sequence>
<evidence type="ECO:0000313" key="3">
    <source>
        <dbReference type="Proteomes" id="UP000215453"/>
    </source>
</evidence>
<proteinExistence type="predicted"/>
<dbReference type="EMBL" id="LT882691">
    <property type="protein sequence ID" value="SMY30276.1"/>
    <property type="molecule type" value="Genomic_DNA"/>
</dbReference>
<accession>A0A1Y6M102</accession>
<evidence type="ECO:0000256" key="1">
    <source>
        <dbReference type="SAM" id="MobiDB-lite"/>
    </source>
</evidence>
<dbReference type="AlphaFoldDB" id="A0A1Y6M102"/>
<gene>
    <name evidence="2" type="ORF">ZT1A5_G11727</name>
</gene>
<feature type="region of interest" description="Disordered" evidence="1">
    <location>
        <begin position="73"/>
        <end position="112"/>
    </location>
</feature>
<organism evidence="2 3">
    <name type="scientific">Zymoseptoria tritici ST99CH_1A5</name>
    <dbReference type="NCBI Taxonomy" id="1276529"/>
    <lineage>
        <taxon>Eukaryota</taxon>
        <taxon>Fungi</taxon>
        <taxon>Dikarya</taxon>
        <taxon>Ascomycota</taxon>
        <taxon>Pezizomycotina</taxon>
        <taxon>Dothideomycetes</taxon>
        <taxon>Dothideomycetidae</taxon>
        <taxon>Mycosphaerellales</taxon>
        <taxon>Mycosphaerellaceae</taxon>
        <taxon>Zymoseptoria</taxon>
    </lineage>
</organism>
<feature type="compositionally biased region" description="Polar residues" evidence="1">
    <location>
        <begin position="102"/>
        <end position="112"/>
    </location>
</feature>
<reference evidence="2 3" key="1">
    <citation type="submission" date="2016-10" db="EMBL/GenBank/DDBJ databases">
        <authorList>
            <person name="Varghese N."/>
        </authorList>
    </citation>
    <scope>NUCLEOTIDE SEQUENCE [LARGE SCALE GENOMIC DNA]</scope>
</reference>
<protein>
    <submittedName>
        <fullName evidence="2">Uncharacterized protein</fullName>
    </submittedName>
</protein>
<evidence type="ECO:0000313" key="2">
    <source>
        <dbReference type="EMBL" id="SMY30276.1"/>
    </source>
</evidence>
<name>A0A1Y6M102_ZYMTR</name>
<dbReference type="Proteomes" id="UP000215453">
    <property type="component" value="Chromosome 16"/>
</dbReference>
<feature type="compositionally biased region" description="Polar residues" evidence="1">
    <location>
        <begin position="73"/>
        <end position="92"/>
    </location>
</feature>